<feature type="transmembrane region" description="Helical" evidence="2">
    <location>
        <begin position="298"/>
        <end position="319"/>
    </location>
</feature>
<gene>
    <name evidence="3" type="ORF">EC957_008233</name>
</gene>
<dbReference type="Proteomes" id="UP000723463">
    <property type="component" value="Unassembled WGS sequence"/>
</dbReference>
<keyword evidence="2" id="KW-0472">Membrane</keyword>
<dbReference type="AlphaFoldDB" id="A0A9P6FCF7"/>
<evidence type="ECO:0000313" key="3">
    <source>
        <dbReference type="EMBL" id="KAF9547577.1"/>
    </source>
</evidence>
<evidence type="ECO:0000256" key="2">
    <source>
        <dbReference type="SAM" id="Phobius"/>
    </source>
</evidence>
<evidence type="ECO:0000256" key="1">
    <source>
        <dbReference type="SAM" id="MobiDB-lite"/>
    </source>
</evidence>
<feature type="region of interest" description="Disordered" evidence="1">
    <location>
        <begin position="91"/>
        <end position="144"/>
    </location>
</feature>
<sequence length="332" mass="36411">MGGQLLNLTLVDGVQTGPESADSTATAPSTPTSITATLISALIRSTATAIALTYGTDNHLHSRVPPYSASTTPALPCSNVFSGSEMVADGKAGFEPGWRDNAKDGDIDHKAQKKKDPQQNVPQPTYMEKQKDLDNNNNDDDDDETIYQSEQEFGHFSTIGPFDAEDDTWREYRNMMYYSSNYPPPYSATFGSGGGESSRSNSRRSSIFTPSPSPPVQVLGQVAAATTVAINHISKPQGQVEVDDKEDEKSPFWTHFYTLDALQSTISHRISTAAARRPPSDTATQQDDKEGSAEQITFHIYILFDFALCFYSLALFFALGISDRDNMFHCQF</sequence>
<protein>
    <submittedName>
        <fullName evidence="3">Uncharacterized protein</fullName>
    </submittedName>
</protein>
<organism evidence="3 4">
    <name type="scientific">Mortierella hygrophila</name>
    <dbReference type="NCBI Taxonomy" id="979708"/>
    <lineage>
        <taxon>Eukaryota</taxon>
        <taxon>Fungi</taxon>
        <taxon>Fungi incertae sedis</taxon>
        <taxon>Mucoromycota</taxon>
        <taxon>Mortierellomycotina</taxon>
        <taxon>Mortierellomycetes</taxon>
        <taxon>Mortierellales</taxon>
        <taxon>Mortierellaceae</taxon>
        <taxon>Mortierella</taxon>
    </lineage>
</organism>
<keyword evidence="4" id="KW-1185">Reference proteome</keyword>
<feature type="compositionally biased region" description="Basic and acidic residues" evidence="1">
    <location>
        <begin position="97"/>
        <end position="117"/>
    </location>
</feature>
<keyword evidence="2" id="KW-1133">Transmembrane helix</keyword>
<name>A0A9P6FCF7_9FUNG</name>
<dbReference type="EMBL" id="JAAAXW010000040">
    <property type="protein sequence ID" value="KAF9547577.1"/>
    <property type="molecule type" value="Genomic_DNA"/>
</dbReference>
<feature type="region of interest" description="Disordered" evidence="1">
    <location>
        <begin position="183"/>
        <end position="215"/>
    </location>
</feature>
<reference evidence="3" key="1">
    <citation type="journal article" date="2020" name="Fungal Divers.">
        <title>Resolving the Mortierellaceae phylogeny through synthesis of multi-gene phylogenetics and phylogenomics.</title>
        <authorList>
            <person name="Vandepol N."/>
            <person name="Liber J."/>
            <person name="Desiro A."/>
            <person name="Na H."/>
            <person name="Kennedy M."/>
            <person name="Barry K."/>
            <person name="Grigoriev I.V."/>
            <person name="Miller A.N."/>
            <person name="O'Donnell K."/>
            <person name="Stajich J.E."/>
            <person name="Bonito G."/>
        </authorList>
    </citation>
    <scope>NUCLEOTIDE SEQUENCE</scope>
    <source>
        <strain evidence="3">NRRL 2591</strain>
    </source>
</reference>
<accession>A0A9P6FCF7</accession>
<proteinExistence type="predicted"/>
<feature type="compositionally biased region" description="Low complexity" evidence="1">
    <location>
        <begin position="197"/>
        <end position="206"/>
    </location>
</feature>
<keyword evidence="2" id="KW-0812">Transmembrane</keyword>
<comment type="caution">
    <text evidence="3">The sequence shown here is derived from an EMBL/GenBank/DDBJ whole genome shotgun (WGS) entry which is preliminary data.</text>
</comment>
<evidence type="ECO:0000313" key="4">
    <source>
        <dbReference type="Proteomes" id="UP000723463"/>
    </source>
</evidence>